<dbReference type="Gene3D" id="3.90.190.20">
    <property type="entry name" value="Mur ligase, C-terminal domain"/>
    <property type="match status" value="1"/>
</dbReference>
<evidence type="ECO:0000256" key="9">
    <source>
        <dbReference type="ARBA" id="ARBA00023316"/>
    </source>
</evidence>
<dbReference type="InterPro" id="IPR035911">
    <property type="entry name" value="MurE/MurF_N"/>
</dbReference>
<keyword evidence="6 10" id="KW-0133">Cell shape</keyword>
<comment type="subcellular location">
    <subcellularLocation>
        <location evidence="10 11">Cytoplasm</location>
    </subcellularLocation>
</comment>
<dbReference type="Gene3D" id="3.40.1190.10">
    <property type="entry name" value="Mur-like, catalytic domain"/>
    <property type="match status" value="1"/>
</dbReference>
<dbReference type="GO" id="GO:0009252">
    <property type="term" value="P:peptidoglycan biosynthetic process"/>
    <property type="evidence" value="ECO:0007669"/>
    <property type="project" value="UniProtKB-UniRule"/>
</dbReference>
<protein>
    <recommendedName>
        <fullName evidence="10 11">UDP-N-acetylmuramoyl-tripeptide--D-alanyl-D-alanine ligase</fullName>
        <ecNumber evidence="10 11">6.3.2.10</ecNumber>
    </recommendedName>
    <alternativeName>
        <fullName evidence="10">D-alanyl-D-alanine-adding enzyme</fullName>
    </alternativeName>
</protein>
<dbReference type="InterPro" id="IPR036615">
    <property type="entry name" value="Mur_ligase_C_dom_sf"/>
</dbReference>
<keyword evidence="2 10" id="KW-0436">Ligase</keyword>
<evidence type="ECO:0000313" key="15">
    <source>
        <dbReference type="EMBL" id="MBC5658462.1"/>
    </source>
</evidence>
<evidence type="ECO:0000256" key="7">
    <source>
        <dbReference type="ARBA" id="ARBA00022984"/>
    </source>
</evidence>
<evidence type="ECO:0000256" key="3">
    <source>
        <dbReference type="ARBA" id="ARBA00022618"/>
    </source>
</evidence>
<dbReference type="InterPro" id="IPR000713">
    <property type="entry name" value="Mur_ligase_N"/>
</dbReference>
<dbReference type="InterPro" id="IPR051046">
    <property type="entry name" value="MurCDEF_CellWall_CoF430Synth"/>
</dbReference>
<evidence type="ECO:0000256" key="2">
    <source>
        <dbReference type="ARBA" id="ARBA00022598"/>
    </source>
</evidence>
<keyword evidence="1 10" id="KW-0963">Cytoplasm</keyword>
<dbReference type="NCBIfam" id="TIGR01143">
    <property type="entry name" value="murF"/>
    <property type="match status" value="1"/>
</dbReference>
<evidence type="ECO:0000256" key="11">
    <source>
        <dbReference type="RuleBase" id="RU004136"/>
    </source>
</evidence>
<dbReference type="HAMAP" id="MF_02019">
    <property type="entry name" value="MurF"/>
    <property type="match status" value="1"/>
</dbReference>
<dbReference type="AlphaFoldDB" id="A0A923RKQ5"/>
<comment type="catalytic activity">
    <reaction evidence="10 11">
        <text>D-alanyl-D-alanine + UDP-N-acetyl-alpha-D-muramoyl-L-alanyl-gamma-D-glutamyl-meso-2,6-diaminopimelate + ATP = UDP-N-acetyl-alpha-D-muramoyl-L-alanyl-gamma-D-glutamyl-meso-2,6-diaminopimeloyl-D-alanyl-D-alanine + ADP + phosphate + H(+)</text>
        <dbReference type="Rhea" id="RHEA:28374"/>
        <dbReference type="ChEBI" id="CHEBI:15378"/>
        <dbReference type="ChEBI" id="CHEBI:30616"/>
        <dbReference type="ChEBI" id="CHEBI:43474"/>
        <dbReference type="ChEBI" id="CHEBI:57822"/>
        <dbReference type="ChEBI" id="CHEBI:61386"/>
        <dbReference type="ChEBI" id="CHEBI:83905"/>
        <dbReference type="ChEBI" id="CHEBI:456216"/>
        <dbReference type="EC" id="6.3.2.10"/>
    </reaction>
</comment>
<keyword evidence="9 10" id="KW-0961">Cell wall biogenesis/degradation</keyword>
<dbReference type="SUPFAM" id="SSF53623">
    <property type="entry name" value="MurD-like peptide ligases, catalytic domain"/>
    <property type="match status" value="1"/>
</dbReference>
<keyword evidence="4 10" id="KW-0547">Nucleotide-binding</keyword>
<name>A0A923RKQ5_9FIRM</name>
<dbReference type="GO" id="GO:0047480">
    <property type="term" value="F:UDP-N-acetylmuramoyl-tripeptide-D-alanyl-D-alanine ligase activity"/>
    <property type="evidence" value="ECO:0007669"/>
    <property type="project" value="UniProtKB-UniRule"/>
</dbReference>
<evidence type="ECO:0000256" key="10">
    <source>
        <dbReference type="HAMAP-Rule" id="MF_02019"/>
    </source>
</evidence>
<dbReference type="RefSeq" id="WP_186872822.1">
    <property type="nucleotide sequence ID" value="NZ_JACOOR010000001.1"/>
</dbReference>
<dbReference type="PANTHER" id="PTHR43024">
    <property type="entry name" value="UDP-N-ACETYLMURAMOYL-TRIPEPTIDE--D-ALANYL-D-ALANINE LIGASE"/>
    <property type="match status" value="1"/>
</dbReference>
<keyword evidence="5 10" id="KW-0067">ATP-binding</keyword>
<evidence type="ECO:0000313" key="16">
    <source>
        <dbReference type="Proteomes" id="UP000649345"/>
    </source>
</evidence>
<comment type="function">
    <text evidence="10 11">Involved in cell wall formation. Catalyzes the final step in the synthesis of UDP-N-acetylmuramoyl-pentapeptide, the precursor of murein.</text>
</comment>
<sequence length="458" mass="49743">MRHLSFENITKVCGGTYVGDEDLLSTEISGAVIDSRKVEPGFLFGAVKGERVDGHTFIPSVFAKGAACVLCEELPEHPAGPCILVDSTLEALKKIAEYYRSTLTIPVVGISGSVGKTSTKEMIASILGQHYRVLKTEGNFNNEIGLPLTIFRIREEHEAAVLEMGISDFGEMTRLARMAKPTVCVLTNIGLCHLENLKTRDGILKAKTEMFAEAMPGAAVIVNGDDDKLLTLKDRTPRPVFFGLEPSRDLYAEHIENLGLSGTRCDFVTKAGRFNAQIPIPGHHMVYNALAGTAVGLALGLTLDEIKAGIEALEPVSGRNHLIHTNKWDVLDDCYNANPVSMAASLDVLTNALGRKVAILGDMGELGENEKLLHYNVGCHAADDQIDAVFAVGELSRELVKGVQAKNPALICKHFDTKEELLEALPLLLLKGDSILVKASHFMEFPEIVSFLEKEGNR</sequence>
<evidence type="ECO:0000256" key="8">
    <source>
        <dbReference type="ARBA" id="ARBA00023306"/>
    </source>
</evidence>
<reference evidence="15" key="1">
    <citation type="submission" date="2020-08" db="EMBL/GenBank/DDBJ databases">
        <title>Genome public.</title>
        <authorList>
            <person name="Liu C."/>
            <person name="Sun Q."/>
        </authorList>
    </citation>
    <scope>NUCLEOTIDE SEQUENCE</scope>
    <source>
        <strain evidence="15">NSJ-68</strain>
    </source>
</reference>
<evidence type="ECO:0000259" key="14">
    <source>
        <dbReference type="Pfam" id="PF08245"/>
    </source>
</evidence>
<proteinExistence type="inferred from homology"/>
<organism evidence="15 16">
    <name type="scientific">Anaerosacchariphilus hominis</name>
    <dbReference type="NCBI Taxonomy" id="2763017"/>
    <lineage>
        <taxon>Bacteria</taxon>
        <taxon>Bacillati</taxon>
        <taxon>Bacillota</taxon>
        <taxon>Clostridia</taxon>
        <taxon>Lachnospirales</taxon>
        <taxon>Lachnospiraceae</taxon>
        <taxon>Anaerosacchariphilus</taxon>
    </lineage>
</organism>
<dbReference type="SUPFAM" id="SSF63418">
    <property type="entry name" value="MurE/MurF N-terminal domain"/>
    <property type="match status" value="1"/>
</dbReference>
<keyword evidence="3 10" id="KW-0132">Cell division</keyword>
<dbReference type="SUPFAM" id="SSF53244">
    <property type="entry name" value="MurD-like peptide ligases, peptide-binding domain"/>
    <property type="match status" value="1"/>
</dbReference>
<keyword evidence="8 10" id="KW-0131">Cell cycle</keyword>
<dbReference type="GO" id="GO:0005524">
    <property type="term" value="F:ATP binding"/>
    <property type="evidence" value="ECO:0007669"/>
    <property type="project" value="UniProtKB-UniRule"/>
</dbReference>
<feature type="domain" description="Mur ligase C-terminal" evidence="13">
    <location>
        <begin position="318"/>
        <end position="440"/>
    </location>
</feature>
<dbReference type="Pfam" id="PF08245">
    <property type="entry name" value="Mur_ligase_M"/>
    <property type="match status" value="1"/>
</dbReference>
<dbReference type="InterPro" id="IPR013221">
    <property type="entry name" value="Mur_ligase_cen"/>
</dbReference>
<dbReference type="EC" id="6.3.2.10" evidence="10 11"/>
<dbReference type="GO" id="GO:0005737">
    <property type="term" value="C:cytoplasm"/>
    <property type="evidence" value="ECO:0007669"/>
    <property type="project" value="UniProtKB-SubCell"/>
</dbReference>
<dbReference type="InterPro" id="IPR004101">
    <property type="entry name" value="Mur_ligase_C"/>
</dbReference>
<gene>
    <name evidence="10" type="primary">murF</name>
    <name evidence="15" type="ORF">H8S44_01505</name>
</gene>
<feature type="binding site" evidence="10">
    <location>
        <begin position="112"/>
        <end position="118"/>
    </location>
    <ligand>
        <name>ATP</name>
        <dbReference type="ChEBI" id="CHEBI:30616"/>
    </ligand>
</feature>
<dbReference type="PANTHER" id="PTHR43024:SF1">
    <property type="entry name" value="UDP-N-ACETYLMURAMOYL-TRIPEPTIDE--D-ALANYL-D-ALANINE LIGASE"/>
    <property type="match status" value="1"/>
</dbReference>
<evidence type="ECO:0000256" key="6">
    <source>
        <dbReference type="ARBA" id="ARBA00022960"/>
    </source>
</evidence>
<dbReference type="Gene3D" id="3.40.1390.10">
    <property type="entry name" value="MurE/MurF, N-terminal domain"/>
    <property type="match status" value="1"/>
</dbReference>
<feature type="domain" description="Mur ligase central" evidence="14">
    <location>
        <begin position="110"/>
        <end position="295"/>
    </location>
</feature>
<dbReference type="GO" id="GO:0051301">
    <property type="term" value="P:cell division"/>
    <property type="evidence" value="ECO:0007669"/>
    <property type="project" value="UniProtKB-KW"/>
</dbReference>
<dbReference type="GO" id="GO:0008360">
    <property type="term" value="P:regulation of cell shape"/>
    <property type="evidence" value="ECO:0007669"/>
    <property type="project" value="UniProtKB-KW"/>
</dbReference>
<dbReference type="InterPro" id="IPR036565">
    <property type="entry name" value="Mur-like_cat_sf"/>
</dbReference>
<dbReference type="Pfam" id="PF01225">
    <property type="entry name" value="Mur_ligase"/>
    <property type="match status" value="1"/>
</dbReference>
<keyword evidence="16" id="KW-1185">Reference proteome</keyword>
<dbReference type="GO" id="GO:0071555">
    <property type="term" value="P:cell wall organization"/>
    <property type="evidence" value="ECO:0007669"/>
    <property type="project" value="UniProtKB-KW"/>
</dbReference>
<evidence type="ECO:0000256" key="1">
    <source>
        <dbReference type="ARBA" id="ARBA00022490"/>
    </source>
</evidence>
<comment type="similarity">
    <text evidence="10">Belongs to the MurCDEF family. MurF subfamily.</text>
</comment>
<dbReference type="InterPro" id="IPR005863">
    <property type="entry name" value="UDP-N-AcMur_synth"/>
</dbReference>
<evidence type="ECO:0000256" key="5">
    <source>
        <dbReference type="ARBA" id="ARBA00022840"/>
    </source>
</evidence>
<keyword evidence="7 10" id="KW-0573">Peptidoglycan synthesis</keyword>
<dbReference type="EMBL" id="JACOOR010000001">
    <property type="protein sequence ID" value="MBC5658462.1"/>
    <property type="molecule type" value="Genomic_DNA"/>
</dbReference>
<accession>A0A923RKQ5</accession>
<comment type="pathway">
    <text evidence="10 11">Cell wall biogenesis; peptidoglycan biosynthesis.</text>
</comment>
<comment type="caution">
    <text evidence="15">The sequence shown here is derived from an EMBL/GenBank/DDBJ whole genome shotgun (WGS) entry which is preliminary data.</text>
</comment>
<dbReference type="Proteomes" id="UP000649345">
    <property type="component" value="Unassembled WGS sequence"/>
</dbReference>
<dbReference type="Pfam" id="PF02875">
    <property type="entry name" value="Mur_ligase_C"/>
    <property type="match status" value="1"/>
</dbReference>
<evidence type="ECO:0000256" key="4">
    <source>
        <dbReference type="ARBA" id="ARBA00022741"/>
    </source>
</evidence>
<evidence type="ECO:0000259" key="12">
    <source>
        <dbReference type="Pfam" id="PF01225"/>
    </source>
</evidence>
<evidence type="ECO:0000259" key="13">
    <source>
        <dbReference type="Pfam" id="PF02875"/>
    </source>
</evidence>
<feature type="domain" description="Mur ligase N-terminal catalytic" evidence="12">
    <location>
        <begin position="28"/>
        <end position="95"/>
    </location>
</feature>